<dbReference type="InterPro" id="IPR010982">
    <property type="entry name" value="Lambda_DNA-bd_dom_sf"/>
</dbReference>
<dbReference type="PANTHER" id="PTHR46558:SF13">
    <property type="entry name" value="HTH-TYPE TRANSCRIPTIONAL REGULATOR IMMR"/>
    <property type="match status" value="1"/>
</dbReference>
<evidence type="ECO:0000313" key="5">
    <source>
        <dbReference type="Proteomes" id="UP000284598"/>
    </source>
</evidence>
<dbReference type="SMART" id="SM00530">
    <property type="entry name" value="HTH_XRE"/>
    <property type="match status" value="1"/>
</dbReference>
<dbReference type="PROSITE" id="PS50943">
    <property type="entry name" value="HTH_CROC1"/>
    <property type="match status" value="1"/>
</dbReference>
<accession>A0A413RUU5</accession>
<proteinExistence type="predicted"/>
<organism evidence="4 5">
    <name type="scientific">Eubacterium ventriosum</name>
    <dbReference type="NCBI Taxonomy" id="39496"/>
    <lineage>
        <taxon>Bacteria</taxon>
        <taxon>Bacillati</taxon>
        <taxon>Bacillota</taxon>
        <taxon>Clostridia</taxon>
        <taxon>Eubacteriales</taxon>
        <taxon>Eubacteriaceae</taxon>
        <taxon>Eubacterium</taxon>
    </lineage>
</organism>
<feature type="domain" description="HTH cro/C1-type" evidence="2">
    <location>
        <begin position="7"/>
        <end position="61"/>
    </location>
</feature>
<evidence type="ECO:0000259" key="3">
    <source>
        <dbReference type="PROSITE" id="PS51819"/>
    </source>
</evidence>
<dbReference type="InterPro" id="IPR004360">
    <property type="entry name" value="Glyas_Fos-R_dOase_dom"/>
</dbReference>
<evidence type="ECO:0000259" key="2">
    <source>
        <dbReference type="PROSITE" id="PS50943"/>
    </source>
</evidence>
<dbReference type="Gene3D" id="1.10.260.40">
    <property type="entry name" value="lambda repressor-like DNA-binding domains"/>
    <property type="match status" value="1"/>
</dbReference>
<dbReference type="Pfam" id="PF01381">
    <property type="entry name" value="HTH_3"/>
    <property type="match status" value="1"/>
</dbReference>
<dbReference type="CDD" id="cd06587">
    <property type="entry name" value="VOC"/>
    <property type="match status" value="1"/>
</dbReference>
<keyword evidence="1" id="KW-0238">DNA-binding</keyword>
<dbReference type="RefSeq" id="WP_118025833.1">
    <property type="nucleotide sequence ID" value="NZ_QSFO01000019.1"/>
</dbReference>
<reference evidence="4 5" key="1">
    <citation type="submission" date="2018-08" db="EMBL/GenBank/DDBJ databases">
        <title>A genome reference for cultivated species of the human gut microbiota.</title>
        <authorList>
            <person name="Zou Y."/>
            <person name="Xue W."/>
            <person name="Luo G."/>
        </authorList>
    </citation>
    <scope>NUCLEOTIDE SEQUENCE [LARGE SCALE GENOMIC DNA]</scope>
    <source>
        <strain evidence="4 5">AM43-2</strain>
    </source>
</reference>
<dbReference type="SUPFAM" id="SSF47413">
    <property type="entry name" value="lambda repressor-like DNA-binding domains"/>
    <property type="match status" value="1"/>
</dbReference>
<dbReference type="InterPro" id="IPR001387">
    <property type="entry name" value="Cro/C1-type_HTH"/>
</dbReference>
<evidence type="ECO:0000256" key="1">
    <source>
        <dbReference type="ARBA" id="ARBA00023125"/>
    </source>
</evidence>
<evidence type="ECO:0000313" key="4">
    <source>
        <dbReference type="EMBL" id="RHA52082.1"/>
    </source>
</evidence>
<dbReference type="GO" id="GO:0003677">
    <property type="term" value="F:DNA binding"/>
    <property type="evidence" value="ECO:0007669"/>
    <property type="project" value="UniProtKB-KW"/>
</dbReference>
<name>A0A413RUU5_9FIRM</name>
<sequence>MGLGSRIQRLRINNGLTQEQLAEMLSISRQSVSKWEMDQSIPEIDKVIMMSKLFSVGMDEILLEDEEIKNLRPQEIHLGSIYLIVRDFEKSISFYEQLLSMSVSTRNCGNKFAEFYFDNKCLALMNEDSLQGHHYVDGDHKFVLNFWVEDLVKEYNRLKVLNIGEITEIEKVNEGYYYFNVLDPDNNVCEITGGYHLWEEEKDE</sequence>
<dbReference type="AlphaFoldDB" id="A0A413RUU5"/>
<dbReference type="Proteomes" id="UP000284598">
    <property type="component" value="Unassembled WGS sequence"/>
</dbReference>
<dbReference type="CDD" id="cd00093">
    <property type="entry name" value="HTH_XRE"/>
    <property type="match status" value="1"/>
</dbReference>
<dbReference type="EMBL" id="QSFO01000019">
    <property type="protein sequence ID" value="RHA52082.1"/>
    <property type="molecule type" value="Genomic_DNA"/>
</dbReference>
<feature type="domain" description="VOC" evidence="3">
    <location>
        <begin position="77"/>
        <end position="194"/>
    </location>
</feature>
<comment type="caution">
    <text evidence="4">The sequence shown here is derived from an EMBL/GenBank/DDBJ whole genome shotgun (WGS) entry which is preliminary data.</text>
</comment>
<dbReference type="InterPro" id="IPR037523">
    <property type="entry name" value="VOC_core"/>
</dbReference>
<dbReference type="PROSITE" id="PS51819">
    <property type="entry name" value="VOC"/>
    <property type="match status" value="1"/>
</dbReference>
<gene>
    <name evidence="4" type="ORF">DW929_11740</name>
</gene>
<dbReference type="Gene3D" id="3.10.180.10">
    <property type="entry name" value="2,3-Dihydroxybiphenyl 1,2-Dioxygenase, domain 1"/>
    <property type="match status" value="1"/>
</dbReference>
<dbReference type="SUPFAM" id="SSF54593">
    <property type="entry name" value="Glyoxalase/Bleomycin resistance protein/Dihydroxybiphenyl dioxygenase"/>
    <property type="match status" value="1"/>
</dbReference>
<protein>
    <submittedName>
        <fullName evidence="4">Helix-turn-helix domain-containing protein</fullName>
    </submittedName>
</protein>
<dbReference type="PANTHER" id="PTHR46558">
    <property type="entry name" value="TRACRIPTIONAL REGULATORY PROTEIN-RELATED-RELATED"/>
    <property type="match status" value="1"/>
</dbReference>
<dbReference type="InterPro" id="IPR029068">
    <property type="entry name" value="Glyas_Bleomycin-R_OHBP_Dase"/>
</dbReference>
<dbReference type="Pfam" id="PF00903">
    <property type="entry name" value="Glyoxalase"/>
    <property type="match status" value="1"/>
</dbReference>